<sequence>LKVFKPRDMQHPIPFKPGIKSFEQKQRQYNPKTADKVKAIEDTSFSNALDKIIMYLHKLNEDRLVVADRISSHQQK</sequence>
<evidence type="ECO:0000313" key="1">
    <source>
        <dbReference type="EMBL" id="KAH9327278.1"/>
    </source>
</evidence>
<accession>A0AA38GRY5</accession>
<feature type="non-terminal residue" evidence="1">
    <location>
        <position position="76"/>
    </location>
</feature>
<proteinExistence type="predicted"/>
<organism evidence="1 2">
    <name type="scientific">Taxus chinensis</name>
    <name type="common">Chinese yew</name>
    <name type="synonym">Taxus wallichiana var. chinensis</name>
    <dbReference type="NCBI Taxonomy" id="29808"/>
    <lineage>
        <taxon>Eukaryota</taxon>
        <taxon>Viridiplantae</taxon>
        <taxon>Streptophyta</taxon>
        <taxon>Embryophyta</taxon>
        <taxon>Tracheophyta</taxon>
        <taxon>Spermatophyta</taxon>
        <taxon>Pinopsida</taxon>
        <taxon>Pinidae</taxon>
        <taxon>Conifers II</taxon>
        <taxon>Cupressales</taxon>
        <taxon>Taxaceae</taxon>
        <taxon>Taxus</taxon>
    </lineage>
</organism>
<feature type="non-terminal residue" evidence="1">
    <location>
        <position position="1"/>
    </location>
</feature>
<dbReference type="AlphaFoldDB" id="A0AA38GRY5"/>
<gene>
    <name evidence="1" type="ORF">KI387_007456</name>
</gene>
<keyword evidence="2" id="KW-1185">Reference proteome</keyword>
<dbReference type="Proteomes" id="UP000824469">
    <property type="component" value="Unassembled WGS sequence"/>
</dbReference>
<comment type="caution">
    <text evidence="1">The sequence shown here is derived from an EMBL/GenBank/DDBJ whole genome shotgun (WGS) entry which is preliminary data.</text>
</comment>
<reference evidence="1 2" key="1">
    <citation type="journal article" date="2021" name="Nat. Plants">
        <title>The Taxus genome provides insights into paclitaxel biosynthesis.</title>
        <authorList>
            <person name="Xiong X."/>
            <person name="Gou J."/>
            <person name="Liao Q."/>
            <person name="Li Y."/>
            <person name="Zhou Q."/>
            <person name="Bi G."/>
            <person name="Li C."/>
            <person name="Du R."/>
            <person name="Wang X."/>
            <person name="Sun T."/>
            <person name="Guo L."/>
            <person name="Liang H."/>
            <person name="Lu P."/>
            <person name="Wu Y."/>
            <person name="Zhang Z."/>
            <person name="Ro D.K."/>
            <person name="Shang Y."/>
            <person name="Huang S."/>
            <person name="Yan J."/>
        </authorList>
    </citation>
    <scope>NUCLEOTIDE SEQUENCE [LARGE SCALE GENOMIC DNA]</scope>
    <source>
        <strain evidence="1">Ta-2019</strain>
    </source>
</reference>
<dbReference type="EMBL" id="JAHRHJ020000002">
    <property type="protein sequence ID" value="KAH9327278.1"/>
    <property type="molecule type" value="Genomic_DNA"/>
</dbReference>
<evidence type="ECO:0000313" key="2">
    <source>
        <dbReference type="Proteomes" id="UP000824469"/>
    </source>
</evidence>
<protein>
    <submittedName>
        <fullName evidence="1">Uncharacterized protein</fullName>
    </submittedName>
</protein>
<name>A0AA38GRY5_TAXCH</name>